<dbReference type="Gene3D" id="3.40.1700.10">
    <property type="entry name" value="DNA integrity scanning protein, DisA, N-terminal domain"/>
    <property type="match status" value="1"/>
</dbReference>
<sequence>MWEYQSLFRVSAQLFAEGIFNLLDRTLRPDVFLVGLAVSRSAEAPDAVRLETASHDYTTADFAYVKERAASLEREGAYEPVYHLYHEEQDRLEKHRWYLLLRRALELELEGKANQLGRRLFCSMPVLLNGYLIMAVLQLAAEPFGSYHALPANAKTPDARPVSLLHAVVREFLLDCSKALRGTDLDQEEDRPILDRDYNELLRAAGRRFMHAPSSGNHGLYDACNGIAALRHEGIEGKGTMLIARRNHPAVVPVLMLEAPVPLRDHRSVRKLLEMSEGRTALISDGTQVFGLGHLAEPSDEQYEPLFMVRFTTHHNWELSHANQLMMRVLSGTPRLPQARINELFFAATIERLWPNLDTSTVENLWELTMKATTQRTGTILVVSENAAAEAKRLTRQSFRVAPRFITPSVLCLVTNIDGAVLIDPQGTCFAIGAILDGLATEKGDSSRGSRYNSAVRYVESARYPTLAVVVSEDGWIDLLSSKK</sequence>
<proteinExistence type="predicted"/>
<reference evidence="2 3" key="1">
    <citation type="submission" date="2018-09" db="EMBL/GenBank/DDBJ databases">
        <title>Hymenobacter medium sp. nov., isolated from R2A medium.</title>
        <authorList>
            <person name="Yingchao G."/>
        </authorList>
    </citation>
    <scope>NUCLEOTIDE SEQUENCE [LARGE SCALE GENOMIC DNA]</scope>
    <source>
        <strain evidence="3">sh-6</strain>
    </source>
</reference>
<dbReference type="InterPro" id="IPR003390">
    <property type="entry name" value="DNA_integrity_scan_DisA_N"/>
</dbReference>
<dbReference type="KEGG" id="hyh:D3Y59_03425"/>
<dbReference type="SUPFAM" id="SSF143597">
    <property type="entry name" value="YojJ-like"/>
    <property type="match status" value="1"/>
</dbReference>
<dbReference type="InterPro" id="IPR048555">
    <property type="entry name" value="DACNH"/>
</dbReference>
<name>A0A3B7R975_9BACT</name>
<evidence type="ECO:0000313" key="2">
    <source>
        <dbReference type="EMBL" id="AYA36196.1"/>
    </source>
</evidence>
<protein>
    <recommendedName>
        <fullName evidence="1">DAC domain-containing protein</fullName>
    </recommendedName>
</protein>
<organism evidence="2 3">
    <name type="scientific">Hymenobacter oligotrophus</name>
    <dbReference type="NCBI Taxonomy" id="2319843"/>
    <lineage>
        <taxon>Bacteria</taxon>
        <taxon>Pseudomonadati</taxon>
        <taxon>Bacteroidota</taxon>
        <taxon>Cytophagia</taxon>
        <taxon>Cytophagales</taxon>
        <taxon>Hymenobacteraceae</taxon>
        <taxon>Hymenobacter</taxon>
    </lineage>
</organism>
<dbReference type="AlphaFoldDB" id="A0A3B7R975"/>
<dbReference type="Pfam" id="PF02457">
    <property type="entry name" value="DAC"/>
    <property type="match status" value="1"/>
</dbReference>
<dbReference type="Pfam" id="PF21750">
    <property type="entry name" value="DACNH"/>
    <property type="match status" value="1"/>
</dbReference>
<dbReference type="PROSITE" id="PS51794">
    <property type="entry name" value="DAC"/>
    <property type="match status" value="1"/>
</dbReference>
<gene>
    <name evidence="2" type="ORF">D3Y59_03425</name>
</gene>
<feature type="domain" description="DAC" evidence="1">
    <location>
        <begin position="338"/>
        <end position="484"/>
    </location>
</feature>
<dbReference type="EMBL" id="CP032317">
    <property type="protein sequence ID" value="AYA36196.1"/>
    <property type="molecule type" value="Genomic_DNA"/>
</dbReference>
<dbReference type="Proteomes" id="UP000262802">
    <property type="component" value="Chromosome"/>
</dbReference>
<dbReference type="InterPro" id="IPR036888">
    <property type="entry name" value="DNA_integrity_DisA_N_sf"/>
</dbReference>
<dbReference type="RefSeq" id="WP_119443783.1">
    <property type="nucleotide sequence ID" value="NZ_CP032317.1"/>
</dbReference>
<dbReference type="OrthoDB" id="859517at2"/>
<keyword evidence="3" id="KW-1185">Reference proteome</keyword>
<evidence type="ECO:0000259" key="1">
    <source>
        <dbReference type="PROSITE" id="PS51794"/>
    </source>
</evidence>
<dbReference type="InterPro" id="IPR048554">
    <property type="entry name" value="DACNG"/>
</dbReference>
<dbReference type="Pfam" id="PF21752">
    <property type="entry name" value="DACNG"/>
    <property type="match status" value="1"/>
</dbReference>
<evidence type="ECO:0000313" key="3">
    <source>
        <dbReference type="Proteomes" id="UP000262802"/>
    </source>
</evidence>
<accession>A0A3B7R975</accession>